<feature type="repeat" description="ANK" evidence="3">
    <location>
        <begin position="273"/>
        <end position="305"/>
    </location>
</feature>
<dbReference type="AlphaFoldDB" id="A0AAX0WNG0"/>
<dbReference type="PANTHER" id="PTHR24171:SF8">
    <property type="entry name" value="BRCA1-ASSOCIATED RING DOMAIN PROTEIN 1"/>
    <property type="match status" value="1"/>
</dbReference>
<dbReference type="InterPro" id="IPR036770">
    <property type="entry name" value="Ankyrin_rpt-contain_sf"/>
</dbReference>
<evidence type="ECO:0000313" key="5">
    <source>
        <dbReference type="EMBL" id="PNL60263.1"/>
    </source>
</evidence>
<evidence type="ECO:0000256" key="3">
    <source>
        <dbReference type="PROSITE-ProRule" id="PRU00023"/>
    </source>
</evidence>
<feature type="repeat" description="ANK" evidence="3">
    <location>
        <begin position="303"/>
        <end position="335"/>
    </location>
</feature>
<feature type="repeat" description="ANK" evidence="3">
    <location>
        <begin position="435"/>
        <end position="467"/>
    </location>
</feature>
<dbReference type="PROSITE" id="PS50088">
    <property type="entry name" value="ANK_REPEAT"/>
    <property type="match status" value="5"/>
</dbReference>
<evidence type="ECO:0000256" key="4">
    <source>
        <dbReference type="SAM" id="MobiDB-lite"/>
    </source>
</evidence>
<dbReference type="PANTHER" id="PTHR24171">
    <property type="entry name" value="ANKYRIN REPEAT DOMAIN-CONTAINING PROTEIN 39-RELATED"/>
    <property type="match status" value="1"/>
</dbReference>
<dbReference type="GeneID" id="98064632"/>
<dbReference type="Proteomes" id="UP000192511">
    <property type="component" value="Unassembled WGS sequence"/>
</dbReference>
<evidence type="ECO:0000256" key="1">
    <source>
        <dbReference type="ARBA" id="ARBA00022737"/>
    </source>
</evidence>
<keyword evidence="1" id="KW-0677">Repeat</keyword>
<evidence type="ECO:0000313" key="6">
    <source>
        <dbReference type="Proteomes" id="UP000192511"/>
    </source>
</evidence>
<dbReference type="Gene3D" id="1.25.40.20">
    <property type="entry name" value="Ankyrin repeat-containing domain"/>
    <property type="match status" value="3"/>
</dbReference>
<sequence length="635" mass="72100">MKMRLEIIPAMQVLEYPANEEGVCFGIENMAIQAAVRGKFDEFQKRMEFIHSYEDDTSFSKDVTLAESVRLKKHEISKTFWKWEWNTLNADEKQLEASKADLLCSIRPFFDGIESYMQGYLYPELFEVNHAPKKQDALISSQLVAENSKEMEPFDKIMVAHNKTTLTEYLDKLCALKNNSIEGLAIGLNAYEHGMALVRNKGQWALVNHDEIIQFANNEACAQAIIERFSTNSNAVFSMTFHPGLLTKTKEIKELNQTEENKQLEMNKLTDSKGVNLLSLATSREDLNRVTYLLDNGADVNGDGESPLFIAARLGNYALAEMFLKKKADPDIANKKSETPLLEAVRTGYSQMVELLLRYDADPNKSNKDDESPLFIAVSNGNHSLAETLLKKGALVELKNQVNTPILKAIENADAKMVKLLVEYEVDINESSSIFNTTPLEKAVENKNFEMVLLLMSLGADPYIKNISSDDGEMNALELLFSNYKMNNMIIIEDRILYEFMPEDETERRDILNQIAERFSEMNQDMQFANKEDFVNYFMKRISMAEEFETKLKSKVVDEVLKDLDDLDLDISLVEPSPNQHGVQSKSRAPESDKINCQTLRQTLTSFRESQNIDKSGDEDIDKSSDDDGEGVHLS</sequence>
<protein>
    <recommendedName>
        <fullName evidence="7">Ankyrin repeat domain-containing protein</fullName>
    </recommendedName>
</protein>
<dbReference type="SUPFAM" id="SSF48403">
    <property type="entry name" value="Ankyrin repeat"/>
    <property type="match status" value="1"/>
</dbReference>
<name>A0AAX0WNG0_9GAMM</name>
<evidence type="ECO:0008006" key="7">
    <source>
        <dbReference type="Google" id="ProtNLM"/>
    </source>
</evidence>
<dbReference type="PROSITE" id="PS50297">
    <property type="entry name" value="ANK_REP_REGION"/>
    <property type="match status" value="4"/>
</dbReference>
<evidence type="ECO:0000256" key="2">
    <source>
        <dbReference type="ARBA" id="ARBA00023043"/>
    </source>
</evidence>
<accession>A0AAX0WNG0</accession>
<proteinExistence type="predicted"/>
<keyword evidence="6" id="KW-1185">Reference proteome</keyword>
<dbReference type="EMBL" id="NBTX02000004">
    <property type="protein sequence ID" value="PNL60263.1"/>
    <property type="molecule type" value="Genomic_DNA"/>
</dbReference>
<feature type="repeat" description="ANK" evidence="3">
    <location>
        <begin position="336"/>
        <end position="368"/>
    </location>
</feature>
<dbReference type="Pfam" id="PF12796">
    <property type="entry name" value="Ank_2"/>
    <property type="match status" value="2"/>
</dbReference>
<dbReference type="SMART" id="SM00248">
    <property type="entry name" value="ANK"/>
    <property type="match status" value="6"/>
</dbReference>
<comment type="caution">
    <text evidence="5">The sequence shown here is derived from an EMBL/GenBank/DDBJ whole genome shotgun (WGS) entry which is preliminary data.</text>
</comment>
<feature type="repeat" description="ANK" evidence="3">
    <location>
        <begin position="369"/>
        <end position="401"/>
    </location>
</feature>
<gene>
    <name evidence="5" type="ORF">A6J39_003015</name>
</gene>
<feature type="region of interest" description="Disordered" evidence="4">
    <location>
        <begin position="573"/>
        <end position="635"/>
    </location>
</feature>
<reference evidence="5" key="1">
    <citation type="submission" date="2017-12" db="EMBL/GenBank/DDBJ databases">
        <title>FDA dAtabase for Regulatory Grade micrObial Sequences (FDA-ARGOS): Supporting development and validation of Infectious Disease Dx tests.</title>
        <authorList>
            <person name="Kerrigan L."/>
            <person name="Tallon L.J."/>
            <person name="Sadzewicz L."/>
            <person name="Sengamalay N."/>
            <person name="Ott S."/>
            <person name="Godinez A."/>
            <person name="Nagaraj S."/>
            <person name="Vavikolanu K."/>
            <person name="Vyas G."/>
            <person name="Nadendla S."/>
            <person name="Aluvathingal J."/>
            <person name="Sichtig H."/>
        </authorList>
    </citation>
    <scope>NUCLEOTIDE SEQUENCE [LARGE SCALE GENOMIC DNA]</scope>
    <source>
        <strain evidence="5">FDAARGOS_200</strain>
    </source>
</reference>
<dbReference type="RefSeq" id="WP_019234007.1">
    <property type="nucleotide sequence ID" value="NZ_CAAAHR010000024.1"/>
</dbReference>
<dbReference type="InterPro" id="IPR002110">
    <property type="entry name" value="Ankyrin_rpt"/>
</dbReference>
<feature type="compositionally biased region" description="Basic and acidic residues" evidence="4">
    <location>
        <begin position="611"/>
        <end position="626"/>
    </location>
</feature>
<dbReference type="GO" id="GO:0004842">
    <property type="term" value="F:ubiquitin-protein transferase activity"/>
    <property type="evidence" value="ECO:0007669"/>
    <property type="project" value="TreeGrafter"/>
</dbReference>
<organism evidence="5 6">
    <name type="scientific">Legionella anisa</name>
    <dbReference type="NCBI Taxonomy" id="28082"/>
    <lineage>
        <taxon>Bacteria</taxon>
        <taxon>Pseudomonadati</taxon>
        <taxon>Pseudomonadota</taxon>
        <taxon>Gammaproteobacteria</taxon>
        <taxon>Legionellales</taxon>
        <taxon>Legionellaceae</taxon>
        <taxon>Legionella</taxon>
    </lineage>
</organism>
<feature type="compositionally biased region" description="Polar residues" evidence="4">
    <location>
        <begin position="577"/>
        <end position="587"/>
    </location>
</feature>
<keyword evidence="2 3" id="KW-0040">ANK repeat</keyword>
<feature type="compositionally biased region" description="Polar residues" evidence="4">
    <location>
        <begin position="595"/>
        <end position="610"/>
    </location>
</feature>
<dbReference type="GO" id="GO:0085020">
    <property type="term" value="P:protein K6-linked ubiquitination"/>
    <property type="evidence" value="ECO:0007669"/>
    <property type="project" value="TreeGrafter"/>
</dbReference>